<dbReference type="GO" id="GO:0000150">
    <property type="term" value="F:DNA strand exchange activity"/>
    <property type="evidence" value="ECO:0007669"/>
    <property type="project" value="InterPro"/>
</dbReference>
<dbReference type="EMBL" id="PNRF01000050">
    <property type="protein sequence ID" value="PMR71818.1"/>
    <property type="molecule type" value="Genomic_DNA"/>
</dbReference>
<feature type="domain" description="Resolvase/invertase-type recombinase catalytic" evidence="4">
    <location>
        <begin position="6"/>
        <end position="161"/>
    </location>
</feature>
<dbReference type="RefSeq" id="WP_102655727.1">
    <property type="nucleotide sequence ID" value="NZ_PNRF01000050.1"/>
</dbReference>
<dbReference type="AlphaFoldDB" id="A0A2N7TUJ3"/>
<evidence type="ECO:0000256" key="3">
    <source>
        <dbReference type="ARBA" id="ARBA00023172"/>
    </source>
</evidence>
<name>A0A2N7TUJ3_9GAMM</name>
<dbReference type="Pfam" id="PF13408">
    <property type="entry name" value="Zn_ribbon_recom"/>
    <property type="match status" value="1"/>
</dbReference>
<dbReference type="OrthoDB" id="9791494at2"/>
<evidence type="ECO:0000259" key="4">
    <source>
        <dbReference type="PROSITE" id="PS51736"/>
    </source>
</evidence>
<dbReference type="SMART" id="SM00857">
    <property type="entry name" value="Resolvase"/>
    <property type="match status" value="1"/>
</dbReference>
<keyword evidence="1" id="KW-0229">DNA integration</keyword>
<dbReference type="PANTHER" id="PTHR30461:SF2">
    <property type="entry name" value="SERINE RECOMBINASE PINE-RELATED"/>
    <property type="match status" value="1"/>
</dbReference>
<dbReference type="PROSITE" id="PS51736">
    <property type="entry name" value="RECOMBINASES_3"/>
    <property type="match status" value="1"/>
</dbReference>
<dbReference type="CDD" id="cd00338">
    <property type="entry name" value="Ser_Recombinase"/>
    <property type="match status" value="1"/>
</dbReference>
<evidence type="ECO:0000313" key="6">
    <source>
        <dbReference type="Proteomes" id="UP000235803"/>
    </source>
</evidence>
<dbReference type="PROSITE" id="PS00398">
    <property type="entry name" value="RECOMBINASES_2"/>
    <property type="match status" value="1"/>
</dbReference>
<protein>
    <recommendedName>
        <fullName evidence="4">Resolvase/invertase-type recombinase catalytic domain-containing protein</fullName>
    </recommendedName>
</protein>
<evidence type="ECO:0000256" key="1">
    <source>
        <dbReference type="ARBA" id="ARBA00022908"/>
    </source>
</evidence>
<keyword evidence="2" id="KW-0238">DNA-binding</keyword>
<dbReference type="InterPro" id="IPR036162">
    <property type="entry name" value="Resolvase-like_N_sf"/>
</dbReference>
<dbReference type="SUPFAM" id="SSF53041">
    <property type="entry name" value="Resolvase-like"/>
    <property type="match status" value="1"/>
</dbReference>
<dbReference type="GO" id="GO:0015074">
    <property type="term" value="P:DNA integration"/>
    <property type="evidence" value="ECO:0007669"/>
    <property type="project" value="UniProtKB-KW"/>
</dbReference>
<gene>
    <name evidence="5" type="ORF">C1H69_23065</name>
</gene>
<reference evidence="5 6" key="1">
    <citation type="submission" date="2018-01" db="EMBL/GenBank/DDBJ databases">
        <title>Halomonas endophytica sp. nov., isolated from storage liquid in the stems of Populus euphratica.</title>
        <authorList>
            <person name="Chen C."/>
        </authorList>
    </citation>
    <scope>NUCLEOTIDE SEQUENCE [LARGE SCALE GENOMIC DNA]</scope>
    <source>
        <strain evidence="5 6">MC28</strain>
    </source>
</reference>
<dbReference type="PANTHER" id="PTHR30461">
    <property type="entry name" value="DNA-INVERTASE FROM LAMBDOID PROPHAGE"/>
    <property type="match status" value="1"/>
</dbReference>
<evidence type="ECO:0000313" key="5">
    <source>
        <dbReference type="EMBL" id="PMR71818.1"/>
    </source>
</evidence>
<comment type="caution">
    <text evidence="5">The sequence shown here is derived from an EMBL/GenBank/DDBJ whole genome shotgun (WGS) entry which is preliminary data.</text>
</comment>
<dbReference type="GO" id="GO:0003677">
    <property type="term" value="F:DNA binding"/>
    <property type="evidence" value="ECO:0007669"/>
    <property type="project" value="UniProtKB-KW"/>
</dbReference>
<evidence type="ECO:0000256" key="2">
    <source>
        <dbReference type="ARBA" id="ARBA00023125"/>
    </source>
</evidence>
<dbReference type="InterPro" id="IPR006118">
    <property type="entry name" value="Recombinase_CS"/>
</dbReference>
<organism evidence="5 6">
    <name type="scientific">Billgrantia endophytica</name>
    <dbReference type="NCBI Taxonomy" id="2033802"/>
    <lineage>
        <taxon>Bacteria</taxon>
        <taxon>Pseudomonadati</taxon>
        <taxon>Pseudomonadota</taxon>
        <taxon>Gammaproteobacteria</taxon>
        <taxon>Oceanospirillales</taxon>
        <taxon>Halomonadaceae</taxon>
        <taxon>Billgrantia</taxon>
    </lineage>
</organism>
<keyword evidence="3" id="KW-0233">DNA recombination</keyword>
<dbReference type="InterPro" id="IPR025827">
    <property type="entry name" value="Zn_ribbon_recom_dom"/>
</dbReference>
<dbReference type="Pfam" id="PF00239">
    <property type="entry name" value="Resolvase"/>
    <property type="match status" value="1"/>
</dbReference>
<proteinExistence type="predicted"/>
<dbReference type="InterPro" id="IPR006119">
    <property type="entry name" value="Resolv_N"/>
</dbReference>
<dbReference type="Gene3D" id="3.40.50.1390">
    <property type="entry name" value="Resolvase, N-terminal catalytic domain"/>
    <property type="match status" value="1"/>
</dbReference>
<dbReference type="InterPro" id="IPR050639">
    <property type="entry name" value="SSR_resolvase"/>
</dbReference>
<sequence length="691" mass="81007">MSNKPRAYLYIRWSSLKQNNGDSRRRQEMGVKEFTERTGVDITQTFTDEAMSSHHGQNAKEGDLKKILDMVENGIIRSGDFIVSENVDRISRQGVLDTTLDIVGKILRAGVRLYTTNDHKIYDYNGVGEGIGDWLTLQILMERAYQESKLKSDRLKAVWNHKRETVLEKKAKGKFLTSAVPVWLEVRKDENGNQYFHVKEDIVADIKTLLELLKTRGYRASLRVFNEKYRKSDFHFREVYLSKLLTDGRLYGNLTLKEIYHGADSKKKHRILEVIENYYPKVVDFGVVEEARLAVKNRDFTMSGQYVSGSIENIFKHILKCGACGGALSIKTNTKYYKGKPHKVYYYLECKNHRIGSCFQRNINLSAFENAFIQYFELFKMEHILNESLDTEVLETEKQFYDIKEEYFKINNEQNSIEAMFENYVSQGVDIPESFKDKSIDVGKRLQVKKKEMETIEGDLAFKKQQSQKKYSLEDVKGALEDSEKRLALNHYLKAQKIKIYTRVIGDLVFVVFDNIKSNPFYQYYEDIDEVILSGHDNFAVSHAKFFIKNQEIDAFKEELDDAPDLDKEFERLQYEHKITKKFVSNVVDHYKAQLKKCKQVVYIYNKEINKNTDEYKERLGRLFKDPLFEAQRYYIEFLENFDERTGCDNLIEIKKKLDSVNIYSICDQVYKEMEAEIQSYHQELSDTTTS</sequence>
<accession>A0A2N7TUJ3</accession>
<keyword evidence="6" id="KW-1185">Reference proteome</keyword>
<dbReference type="Proteomes" id="UP000235803">
    <property type="component" value="Unassembled WGS sequence"/>
</dbReference>